<dbReference type="AlphaFoldDB" id="A0A244CR31"/>
<proteinExistence type="predicted"/>
<evidence type="ECO:0000313" key="3">
    <source>
        <dbReference type="EMBL" id="OUL57649.1"/>
    </source>
</evidence>
<keyword evidence="1" id="KW-0328">Glycosyltransferase</keyword>
<dbReference type="OrthoDB" id="9808602at2"/>
<keyword evidence="2 3" id="KW-0808">Transferase</keyword>
<dbReference type="EMBL" id="MWPV01000003">
    <property type="protein sequence ID" value="OUL57649.1"/>
    <property type="molecule type" value="Genomic_DNA"/>
</dbReference>
<name>A0A244CR31_PSEDV</name>
<organism evidence="3 4">
    <name type="scientific">Pseudoalteromonas ulvae</name>
    <dbReference type="NCBI Taxonomy" id="107327"/>
    <lineage>
        <taxon>Bacteria</taxon>
        <taxon>Pseudomonadati</taxon>
        <taxon>Pseudomonadota</taxon>
        <taxon>Gammaproteobacteria</taxon>
        <taxon>Alteromonadales</taxon>
        <taxon>Pseudoalteromonadaceae</taxon>
        <taxon>Pseudoalteromonas</taxon>
    </lineage>
</organism>
<dbReference type="Pfam" id="PF03808">
    <property type="entry name" value="Glyco_tran_WecG"/>
    <property type="match status" value="1"/>
</dbReference>
<dbReference type="GO" id="GO:0016758">
    <property type="term" value="F:hexosyltransferase activity"/>
    <property type="evidence" value="ECO:0007669"/>
    <property type="project" value="TreeGrafter"/>
</dbReference>
<reference evidence="3 4" key="1">
    <citation type="submission" date="2017-02" db="EMBL/GenBank/DDBJ databases">
        <title>Pseudoalteromonas ulvae TC14 Genome.</title>
        <authorList>
            <person name="Molmeret M."/>
        </authorList>
    </citation>
    <scope>NUCLEOTIDE SEQUENCE [LARGE SCALE GENOMIC DNA]</scope>
    <source>
        <strain evidence="3">TC14</strain>
    </source>
</reference>
<dbReference type="Proteomes" id="UP000194841">
    <property type="component" value="Unassembled WGS sequence"/>
</dbReference>
<gene>
    <name evidence="3" type="ORF">B1199_11325</name>
</gene>
<dbReference type="CDD" id="cd06533">
    <property type="entry name" value="Glyco_transf_WecG_TagA"/>
    <property type="match status" value="1"/>
</dbReference>
<protein>
    <submittedName>
        <fullName evidence="3">Lipopolysaccharide N-acetylmannosaminouronosyltransferase</fullName>
    </submittedName>
</protein>
<accession>A0A244CR31</accession>
<dbReference type="InterPro" id="IPR004629">
    <property type="entry name" value="WecG_TagA_CpsF"/>
</dbReference>
<comment type="caution">
    <text evidence="3">The sequence shown here is derived from an EMBL/GenBank/DDBJ whole genome shotgun (WGS) entry which is preliminary data.</text>
</comment>
<keyword evidence="4" id="KW-1185">Reference proteome</keyword>
<dbReference type="NCBIfam" id="TIGR00696">
    <property type="entry name" value="wecG_tagA_cpsF"/>
    <property type="match status" value="1"/>
</dbReference>
<sequence>MTMTNNVNIGEIEVSSFDSIDSLIEKEIILDTGIKPGVAIAINPEKVIAARHDFSIMQILNQATLKYPDGAGVAFVMSKKLNKKVPRIPGCELWERLMYRSAETQVPVYLLGASEEVISTTKEKLISQGVNVVGYQNGFFDHSNPESVIKAISDSGAKIVSVALGSPKQELFIFECKKFMPDVFFMGVGGTYDVFTNNVKRAPKMFRLLNLEWLYRLLSQPSRLFRQGRLVEYIGLYLKGRL</sequence>
<evidence type="ECO:0000256" key="2">
    <source>
        <dbReference type="ARBA" id="ARBA00022679"/>
    </source>
</evidence>
<dbReference type="PANTHER" id="PTHR34136:SF1">
    <property type="entry name" value="UDP-N-ACETYL-D-MANNOSAMINURONIC ACID TRANSFERASE"/>
    <property type="match status" value="1"/>
</dbReference>
<evidence type="ECO:0000256" key="1">
    <source>
        <dbReference type="ARBA" id="ARBA00022676"/>
    </source>
</evidence>
<dbReference type="PANTHER" id="PTHR34136">
    <property type="match status" value="1"/>
</dbReference>
<evidence type="ECO:0000313" key="4">
    <source>
        <dbReference type="Proteomes" id="UP000194841"/>
    </source>
</evidence>